<dbReference type="Proteomes" id="UP000095552">
    <property type="component" value="Unassembled WGS sequence"/>
</dbReference>
<accession>A0A1E5T6K3</accession>
<feature type="chain" id="PRO_5009186054" description="DUF4252 domain-containing protein" evidence="1">
    <location>
        <begin position="21"/>
        <end position="192"/>
    </location>
</feature>
<protein>
    <recommendedName>
        <fullName evidence="4">DUF4252 domain-containing protein</fullName>
    </recommendedName>
</protein>
<evidence type="ECO:0008006" key="4">
    <source>
        <dbReference type="Google" id="ProtNLM"/>
    </source>
</evidence>
<dbReference type="AlphaFoldDB" id="A0A1E5T6K3"/>
<dbReference type="PROSITE" id="PS51257">
    <property type="entry name" value="PROKAR_LIPOPROTEIN"/>
    <property type="match status" value="1"/>
</dbReference>
<evidence type="ECO:0000256" key="1">
    <source>
        <dbReference type="SAM" id="SignalP"/>
    </source>
</evidence>
<feature type="signal peptide" evidence="1">
    <location>
        <begin position="1"/>
        <end position="20"/>
    </location>
</feature>
<evidence type="ECO:0000313" key="2">
    <source>
        <dbReference type="EMBL" id="OEK06976.1"/>
    </source>
</evidence>
<keyword evidence="3" id="KW-1185">Reference proteome</keyword>
<dbReference type="RefSeq" id="WP_069834288.1">
    <property type="nucleotide sequence ID" value="NZ_MDGQ01000003.1"/>
</dbReference>
<sequence>MNRIKSSVLLLTLLVIVACSGERSKISTGDSDYFDLASLLNDQIKYLTQTDAKLQKELTAQGANETLTIDPDSVKGWERQLKLFFEADINKIGYDGEYYQEQLPVINGLSKKIFAAKNQKHPVKVLECTYEGENLKEVRVSIKESNTVYEMTKEMSLHFNAEEHLIGFNIKGGESMAVKEDLNYSIVGTILY</sequence>
<dbReference type="STRING" id="1563681.BFP71_04780"/>
<organism evidence="2 3">
    <name type="scientific">Roseivirga misakiensis</name>
    <dbReference type="NCBI Taxonomy" id="1563681"/>
    <lineage>
        <taxon>Bacteria</taxon>
        <taxon>Pseudomonadati</taxon>
        <taxon>Bacteroidota</taxon>
        <taxon>Cytophagia</taxon>
        <taxon>Cytophagales</taxon>
        <taxon>Roseivirgaceae</taxon>
        <taxon>Roseivirga</taxon>
    </lineage>
</organism>
<dbReference type="OrthoDB" id="794757at2"/>
<proteinExistence type="predicted"/>
<dbReference type="EMBL" id="MDGQ01000003">
    <property type="protein sequence ID" value="OEK06976.1"/>
    <property type="molecule type" value="Genomic_DNA"/>
</dbReference>
<comment type="caution">
    <text evidence="2">The sequence shown here is derived from an EMBL/GenBank/DDBJ whole genome shotgun (WGS) entry which is preliminary data.</text>
</comment>
<evidence type="ECO:0000313" key="3">
    <source>
        <dbReference type="Proteomes" id="UP000095552"/>
    </source>
</evidence>
<name>A0A1E5T6K3_9BACT</name>
<reference evidence="2 3" key="1">
    <citation type="submission" date="2016-08" db="EMBL/GenBank/DDBJ databases">
        <title>Draft genome of Fabibacter sp. strain SK-8.</title>
        <authorList>
            <person name="Wong S.-K."/>
            <person name="Hamasaki K."/>
            <person name="Yoshizawa S."/>
        </authorList>
    </citation>
    <scope>NUCLEOTIDE SEQUENCE [LARGE SCALE GENOMIC DNA]</scope>
    <source>
        <strain evidence="2 3">SK-8</strain>
    </source>
</reference>
<gene>
    <name evidence="2" type="ORF">BFP71_04780</name>
</gene>
<keyword evidence="1" id="KW-0732">Signal</keyword>